<dbReference type="InterPro" id="IPR010290">
    <property type="entry name" value="TM_effector"/>
</dbReference>
<feature type="transmembrane region" description="Helical" evidence="7">
    <location>
        <begin position="143"/>
        <end position="163"/>
    </location>
</feature>
<evidence type="ECO:0000256" key="3">
    <source>
        <dbReference type="ARBA" id="ARBA00022475"/>
    </source>
</evidence>
<feature type="transmembrane region" description="Helical" evidence="7">
    <location>
        <begin position="12"/>
        <end position="38"/>
    </location>
</feature>
<evidence type="ECO:0000256" key="6">
    <source>
        <dbReference type="ARBA" id="ARBA00023136"/>
    </source>
</evidence>
<dbReference type="PANTHER" id="PTHR23513:SF6">
    <property type="entry name" value="MAJOR FACILITATOR SUPERFAMILY ASSOCIATED DOMAIN-CONTAINING PROTEIN"/>
    <property type="match status" value="1"/>
</dbReference>
<proteinExistence type="predicted"/>
<feature type="transmembrane region" description="Helical" evidence="7">
    <location>
        <begin position="79"/>
        <end position="98"/>
    </location>
</feature>
<evidence type="ECO:0000256" key="7">
    <source>
        <dbReference type="SAM" id="Phobius"/>
    </source>
</evidence>
<keyword evidence="2" id="KW-0813">Transport</keyword>
<evidence type="ECO:0000256" key="1">
    <source>
        <dbReference type="ARBA" id="ARBA00004651"/>
    </source>
</evidence>
<dbReference type="AlphaFoldDB" id="A0A162CR31"/>
<dbReference type="CDD" id="cd06173">
    <property type="entry name" value="MFS_MefA_like"/>
    <property type="match status" value="1"/>
</dbReference>
<dbReference type="RefSeq" id="WP_061950260.1">
    <property type="nucleotide sequence ID" value="NZ_LTAO01000039.1"/>
</dbReference>
<evidence type="ECO:0000313" key="8">
    <source>
        <dbReference type="EMBL" id="KYG26084.1"/>
    </source>
</evidence>
<feature type="transmembrane region" description="Helical" evidence="7">
    <location>
        <begin position="260"/>
        <end position="282"/>
    </location>
</feature>
<evidence type="ECO:0000313" key="9">
    <source>
        <dbReference type="Proteomes" id="UP000075806"/>
    </source>
</evidence>
<feature type="transmembrane region" description="Helical" evidence="7">
    <location>
        <begin position="222"/>
        <end position="240"/>
    </location>
</feature>
<keyword evidence="3" id="KW-1003">Cell membrane</keyword>
<feature type="transmembrane region" description="Helical" evidence="7">
    <location>
        <begin position="313"/>
        <end position="335"/>
    </location>
</feature>
<name>A0A162CR31_9BACI</name>
<evidence type="ECO:0000256" key="5">
    <source>
        <dbReference type="ARBA" id="ARBA00022989"/>
    </source>
</evidence>
<feature type="transmembrane region" description="Helical" evidence="7">
    <location>
        <begin position="50"/>
        <end position="72"/>
    </location>
</feature>
<dbReference type="GO" id="GO:0005886">
    <property type="term" value="C:plasma membrane"/>
    <property type="evidence" value="ECO:0007669"/>
    <property type="project" value="UniProtKB-SubCell"/>
</dbReference>
<evidence type="ECO:0000256" key="2">
    <source>
        <dbReference type="ARBA" id="ARBA00022448"/>
    </source>
</evidence>
<feature type="transmembrane region" description="Helical" evidence="7">
    <location>
        <begin position="104"/>
        <end position="123"/>
    </location>
</feature>
<keyword evidence="9" id="KW-1185">Reference proteome</keyword>
<dbReference type="STRING" id="519424.AZF04_13445"/>
<accession>A0A162CR31</accession>
<evidence type="ECO:0000256" key="4">
    <source>
        <dbReference type="ARBA" id="ARBA00022692"/>
    </source>
</evidence>
<reference evidence="8" key="1">
    <citation type="submission" date="2016-02" db="EMBL/GenBank/DDBJ databases">
        <title>Genome sequence of Bacillus trypoxylicola KCTC 13244(T).</title>
        <authorList>
            <person name="Jeong H."/>
            <person name="Park S.-H."/>
            <person name="Choi S.-K."/>
        </authorList>
    </citation>
    <scope>NUCLEOTIDE SEQUENCE [LARGE SCALE GENOMIC DNA]</scope>
    <source>
        <strain evidence="8">KCTC 13244</strain>
    </source>
</reference>
<feature type="transmembrane region" description="Helical" evidence="7">
    <location>
        <begin position="375"/>
        <end position="395"/>
    </location>
</feature>
<keyword evidence="6 7" id="KW-0472">Membrane</keyword>
<organism evidence="8 9">
    <name type="scientific">Alkalihalobacillus trypoxylicola</name>
    <dbReference type="NCBI Taxonomy" id="519424"/>
    <lineage>
        <taxon>Bacteria</taxon>
        <taxon>Bacillati</taxon>
        <taxon>Bacillota</taxon>
        <taxon>Bacilli</taxon>
        <taxon>Bacillales</taxon>
        <taxon>Bacillaceae</taxon>
        <taxon>Alkalihalobacillus</taxon>
    </lineage>
</organism>
<keyword evidence="5 7" id="KW-1133">Transmembrane helix</keyword>
<dbReference type="SUPFAM" id="SSF103473">
    <property type="entry name" value="MFS general substrate transporter"/>
    <property type="match status" value="1"/>
</dbReference>
<dbReference type="OrthoDB" id="9775268at2"/>
<keyword evidence="4 7" id="KW-0812">Transmembrane</keyword>
<dbReference type="InterPro" id="IPR036259">
    <property type="entry name" value="MFS_trans_sf"/>
</dbReference>
<comment type="caution">
    <text evidence="8">The sequence shown here is derived from an EMBL/GenBank/DDBJ whole genome shotgun (WGS) entry which is preliminary data.</text>
</comment>
<dbReference type="Proteomes" id="UP000075806">
    <property type="component" value="Unassembled WGS sequence"/>
</dbReference>
<comment type="subcellular location">
    <subcellularLocation>
        <location evidence="1">Cell membrane</location>
        <topology evidence="1">Multi-pass membrane protein</topology>
    </subcellularLocation>
</comment>
<dbReference type="PANTHER" id="PTHR23513">
    <property type="entry name" value="INTEGRAL MEMBRANE EFFLUX PROTEIN-RELATED"/>
    <property type="match status" value="1"/>
</dbReference>
<dbReference type="EMBL" id="LTAO01000039">
    <property type="protein sequence ID" value="KYG26084.1"/>
    <property type="molecule type" value="Genomic_DNA"/>
</dbReference>
<feature type="transmembrane region" description="Helical" evidence="7">
    <location>
        <begin position="347"/>
        <end position="369"/>
    </location>
</feature>
<sequence length="406" mass="45682">MYVHLVKNNRNARYYLLATSISSLGNVMTGMALLFMAYELTGSNLYTTGVAISQVLPYLLFGLVGGVIADWIPKLRWMIIFDLLRFPLLLILVCLYQFELLVYSHLIIISACIQLIGCFYNPAHRALIPFITNEQERVIMNSLLDTVTRGITVLGPIFSVVFIQTIGVIHFFSMDALTFLFSALLLTRLSLKEETKQKQKRSLKGIFIAIFEFLKWSYSHGVIRPLLCITAIIVFFHTWVWQVGLLLLLNQNTSNGEEWYSFSLGVFGFVVILVNILIPFIAKQMTIRIYIIGSMIWGLGILVIGVLPEVPFVLVGIVVAAMGLPVSGLARIFLLQKYVPEAMLGRGFSVNAVILYFSNILSLALFGFLSSYLTIETLFVVCGSAMVIFCMLYLFNEFRKKVGVIP</sequence>
<feature type="transmembrane region" description="Helical" evidence="7">
    <location>
        <begin position="289"/>
        <end position="307"/>
    </location>
</feature>
<dbReference type="Pfam" id="PF05977">
    <property type="entry name" value="MFS_3"/>
    <property type="match status" value="1"/>
</dbReference>
<dbReference type="Gene3D" id="1.20.1250.20">
    <property type="entry name" value="MFS general substrate transporter like domains"/>
    <property type="match status" value="1"/>
</dbReference>
<protein>
    <recommendedName>
        <fullName evidence="10">MFS transporter</fullName>
    </recommendedName>
</protein>
<gene>
    <name evidence="8" type="ORF">AZF04_13445</name>
</gene>
<evidence type="ECO:0008006" key="10">
    <source>
        <dbReference type="Google" id="ProtNLM"/>
    </source>
</evidence>